<accession>A0A2B0XUM8</accession>
<proteinExistence type="predicted"/>
<dbReference type="EMBL" id="NUXH01000033">
    <property type="protein sequence ID" value="PFL71919.1"/>
    <property type="molecule type" value="Genomic_DNA"/>
</dbReference>
<organism evidence="1 2">
    <name type="scientific">Bacillus anthracis</name>
    <name type="common">anthrax bacterium</name>
    <dbReference type="NCBI Taxonomy" id="1392"/>
    <lineage>
        <taxon>Bacteria</taxon>
        <taxon>Bacillati</taxon>
        <taxon>Bacillota</taxon>
        <taxon>Bacilli</taxon>
        <taxon>Bacillales</taxon>
        <taxon>Bacillaceae</taxon>
        <taxon>Bacillus</taxon>
        <taxon>Bacillus cereus group</taxon>
    </lineage>
</organism>
<name>A0A2B0XUM8_BACAN</name>
<sequence>MKEAVDKLNGYLNKLVEEKKVVIEKDDVNSVIESVEAFLSANGYDYSYSENMADQVLIIVF</sequence>
<protein>
    <submittedName>
        <fullName evidence="1">Uncharacterized protein</fullName>
    </submittedName>
</protein>
<gene>
    <name evidence="1" type="ORF">COJ30_09195</name>
</gene>
<reference evidence="1 2" key="1">
    <citation type="submission" date="2017-09" db="EMBL/GenBank/DDBJ databases">
        <title>Large-scale bioinformatics analysis of Bacillus genomes uncovers conserved roles of natural products in bacterial physiology.</title>
        <authorList>
            <consortium name="Agbiome Team Llc"/>
            <person name="Bleich R.M."/>
            <person name="Grubbs K.J."/>
            <person name="Santa Maria K.C."/>
            <person name="Allen S.E."/>
            <person name="Farag S."/>
            <person name="Shank E.A."/>
            <person name="Bowers A."/>
        </authorList>
    </citation>
    <scope>NUCLEOTIDE SEQUENCE [LARGE SCALE GENOMIC DNA]</scope>
    <source>
        <strain evidence="1 2">AFS081271</strain>
    </source>
</reference>
<dbReference type="Proteomes" id="UP000222851">
    <property type="component" value="Unassembled WGS sequence"/>
</dbReference>
<comment type="caution">
    <text evidence="1">The sequence shown here is derived from an EMBL/GenBank/DDBJ whole genome shotgun (WGS) entry which is preliminary data.</text>
</comment>
<dbReference type="RefSeq" id="WP_098555538.1">
    <property type="nucleotide sequence ID" value="NZ_NUXH01000033.1"/>
</dbReference>
<evidence type="ECO:0000313" key="2">
    <source>
        <dbReference type="Proteomes" id="UP000222851"/>
    </source>
</evidence>
<dbReference type="AlphaFoldDB" id="A0A2B0XUM8"/>
<evidence type="ECO:0000313" key="1">
    <source>
        <dbReference type="EMBL" id="PFL71919.1"/>
    </source>
</evidence>